<organism evidence="2 3">
    <name type="scientific">Cajanus cajan</name>
    <name type="common">Pigeon pea</name>
    <name type="synonym">Cajanus indicus</name>
    <dbReference type="NCBI Taxonomy" id="3821"/>
    <lineage>
        <taxon>Eukaryota</taxon>
        <taxon>Viridiplantae</taxon>
        <taxon>Streptophyta</taxon>
        <taxon>Embryophyta</taxon>
        <taxon>Tracheophyta</taxon>
        <taxon>Spermatophyta</taxon>
        <taxon>Magnoliopsida</taxon>
        <taxon>eudicotyledons</taxon>
        <taxon>Gunneridae</taxon>
        <taxon>Pentapetalae</taxon>
        <taxon>rosids</taxon>
        <taxon>fabids</taxon>
        <taxon>Fabales</taxon>
        <taxon>Fabaceae</taxon>
        <taxon>Papilionoideae</taxon>
        <taxon>50 kb inversion clade</taxon>
        <taxon>NPAAA clade</taxon>
        <taxon>indigoferoid/millettioid clade</taxon>
        <taxon>Phaseoleae</taxon>
        <taxon>Cajanus</taxon>
    </lineage>
</organism>
<evidence type="ECO:0000259" key="1">
    <source>
        <dbReference type="Pfam" id="PF07727"/>
    </source>
</evidence>
<dbReference type="SUPFAM" id="SSF56672">
    <property type="entry name" value="DNA/RNA polymerases"/>
    <property type="match status" value="1"/>
</dbReference>
<dbReference type="Proteomes" id="UP000075243">
    <property type="component" value="Unassembled WGS sequence"/>
</dbReference>
<dbReference type="Pfam" id="PF07727">
    <property type="entry name" value="RVT_2"/>
    <property type="match status" value="1"/>
</dbReference>
<evidence type="ECO:0000313" key="3">
    <source>
        <dbReference type="Proteomes" id="UP000075243"/>
    </source>
</evidence>
<dbReference type="Gramene" id="C.cajan_35387.t">
    <property type="protein sequence ID" value="C.cajan_35387.t.cds1"/>
    <property type="gene ID" value="C.cajan_35387"/>
</dbReference>
<sequence>MVMHSQHKIVKPNPKYALITMPSTDITRNPHNIHSTLVHPRWKVAMGEELEALHKNQTWELVPHSPNLHIIGSKWVFKSELKPNESLDHLKARLVAKGYHQVDGVDYTETFSPVIKPSTICLIITIVFVKKWPVRQLDVKNAFLHGVLSKNIYMEQPPGMVDPQFPNYVCKIQKALYGLRQAPRAWFDRFSLFLVHYGFFL</sequence>
<evidence type="ECO:0000313" key="2">
    <source>
        <dbReference type="EMBL" id="KYP47724.1"/>
    </source>
</evidence>
<name>A0A151RYV9_CAJCA</name>
<dbReference type="InterPro" id="IPR043502">
    <property type="entry name" value="DNA/RNA_pol_sf"/>
</dbReference>
<feature type="domain" description="Reverse transcriptase Ty1/copia-type" evidence="1">
    <location>
        <begin position="56"/>
        <end position="199"/>
    </location>
</feature>
<dbReference type="AlphaFoldDB" id="A0A151RYV9"/>
<dbReference type="EMBL" id="KQ483519">
    <property type="protein sequence ID" value="KYP47724.1"/>
    <property type="molecule type" value="Genomic_DNA"/>
</dbReference>
<dbReference type="InterPro" id="IPR013103">
    <property type="entry name" value="RVT_2"/>
</dbReference>
<gene>
    <name evidence="2" type="ORF">KK1_030606</name>
</gene>
<proteinExistence type="predicted"/>
<reference evidence="2" key="1">
    <citation type="journal article" date="2012" name="Nat. Biotechnol.">
        <title>Draft genome sequence of pigeonpea (Cajanus cajan), an orphan legume crop of resource-poor farmers.</title>
        <authorList>
            <person name="Varshney R.K."/>
            <person name="Chen W."/>
            <person name="Li Y."/>
            <person name="Bharti A.K."/>
            <person name="Saxena R.K."/>
            <person name="Schlueter J.A."/>
            <person name="Donoghue M.T."/>
            <person name="Azam S."/>
            <person name="Fan G."/>
            <person name="Whaley A.M."/>
            <person name="Farmer A.D."/>
            <person name="Sheridan J."/>
            <person name="Iwata A."/>
            <person name="Tuteja R."/>
            <person name="Penmetsa R.V."/>
            <person name="Wu W."/>
            <person name="Upadhyaya H.D."/>
            <person name="Yang S.P."/>
            <person name="Shah T."/>
            <person name="Saxena K.B."/>
            <person name="Michael T."/>
            <person name="McCombie W.R."/>
            <person name="Yang B."/>
            <person name="Zhang G."/>
            <person name="Yang H."/>
            <person name="Wang J."/>
            <person name="Spillane C."/>
            <person name="Cook D.R."/>
            <person name="May G.D."/>
            <person name="Xu X."/>
            <person name="Jackson S.A."/>
        </authorList>
    </citation>
    <scope>NUCLEOTIDE SEQUENCE [LARGE SCALE GENOMIC DNA]</scope>
</reference>
<accession>A0A151RYV9</accession>
<keyword evidence="3" id="KW-1185">Reference proteome</keyword>
<protein>
    <submittedName>
        <fullName evidence="2">Retrovirus-related Pol polyprotein from transposon TNT 1-94</fullName>
    </submittedName>
</protein>